<sequence length="144" mass="16499">MSRTMERMMDEYMRAMAMHVGQFSQLWKDADDSMLKIANEAHQVVNDDKKFAVSIDVSQFKPEELKVNLDGRMLTVEGKQECRNDTSYMTRSFVRSWTLPNDVDTDAIQTELNDQGKLTIKAAKNGSTVSKKSIPIEPRKSRPH</sequence>
<dbReference type="GO" id="GO:0036498">
    <property type="term" value="P:IRE1-mediated unfolded protein response"/>
    <property type="evidence" value="ECO:0007669"/>
    <property type="project" value="TreeGrafter"/>
</dbReference>
<dbReference type="InterPro" id="IPR002068">
    <property type="entry name" value="A-crystallin/Hsp20_dom"/>
</dbReference>
<organism evidence="8">
    <name type="scientific">Angiostrongylus costaricensis</name>
    <name type="common">Nematode worm</name>
    <dbReference type="NCBI Taxonomy" id="334426"/>
    <lineage>
        <taxon>Eukaryota</taxon>
        <taxon>Metazoa</taxon>
        <taxon>Ecdysozoa</taxon>
        <taxon>Nematoda</taxon>
        <taxon>Chromadorea</taxon>
        <taxon>Rhabditida</taxon>
        <taxon>Rhabditina</taxon>
        <taxon>Rhabditomorpha</taxon>
        <taxon>Strongyloidea</taxon>
        <taxon>Metastrongylidae</taxon>
        <taxon>Angiostrongylus</taxon>
    </lineage>
</organism>
<dbReference type="PANTHER" id="PTHR45640">
    <property type="entry name" value="HEAT SHOCK PROTEIN HSP-12.2-RELATED"/>
    <property type="match status" value="1"/>
</dbReference>
<keyword evidence="7" id="KW-1185">Reference proteome</keyword>
<accession>A0A0R3PRP8</accession>
<dbReference type="AlphaFoldDB" id="A0A0R3PRP8"/>
<evidence type="ECO:0000313" key="6">
    <source>
        <dbReference type="EMBL" id="VDM59789.1"/>
    </source>
</evidence>
<dbReference type="GO" id="GO:0005634">
    <property type="term" value="C:nucleus"/>
    <property type="evidence" value="ECO:0007669"/>
    <property type="project" value="TreeGrafter"/>
</dbReference>
<evidence type="ECO:0000313" key="8">
    <source>
        <dbReference type="WBParaSite" id="ACOC_0000820301-mRNA-1"/>
    </source>
</evidence>
<proteinExistence type="inferred from homology"/>
<feature type="domain" description="SHSP" evidence="5">
    <location>
        <begin position="33"/>
        <end position="139"/>
    </location>
</feature>
<dbReference type="EMBL" id="UYYA01004128">
    <property type="protein sequence ID" value="VDM59789.1"/>
    <property type="molecule type" value="Genomic_DNA"/>
</dbReference>
<gene>
    <name evidence="6" type="ORF">ACOC_LOCUS8204</name>
</gene>
<dbReference type="OrthoDB" id="1431247at2759"/>
<dbReference type="PROSITE" id="PS01031">
    <property type="entry name" value="SHSP"/>
    <property type="match status" value="1"/>
</dbReference>
<dbReference type="InterPro" id="IPR001436">
    <property type="entry name" value="Alpha-crystallin/sHSP_animal"/>
</dbReference>
<dbReference type="GO" id="GO:0042026">
    <property type="term" value="P:protein refolding"/>
    <property type="evidence" value="ECO:0007669"/>
    <property type="project" value="TreeGrafter"/>
</dbReference>
<dbReference type="SUPFAM" id="SSF49764">
    <property type="entry name" value="HSP20-like chaperones"/>
    <property type="match status" value="1"/>
</dbReference>
<dbReference type="InterPro" id="IPR008978">
    <property type="entry name" value="HSP20-like_chaperone"/>
</dbReference>
<dbReference type="Proteomes" id="UP000267027">
    <property type="component" value="Unassembled WGS sequence"/>
</dbReference>
<dbReference type="CDD" id="cd06526">
    <property type="entry name" value="metazoan_ACD"/>
    <property type="match status" value="1"/>
</dbReference>
<dbReference type="GO" id="GO:0005737">
    <property type="term" value="C:cytoplasm"/>
    <property type="evidence" value="ECO:0007669"/>
    <property type="project" value="TreeGrafter"/>
</dbReference>
<feature type="region of interest" description="Disordered" evidence="4">
    <location>
        <begin position="123"/>
        <end position="144"/>
    </location>
</feature>
<evidence type="ECO:0000259" key="5">
    <source>
        <dbReference type="PROSITE" id="PS01031"/>
    </source>
</evidence>
<dbReference type="InterPro" id="IPR055269">
    <property type="entry name" value="Alpha-crystallin/HSP_16"/>
</dbReference>
<dbReference type="Gene3D" id="2.60.40.790">
    <property type="match status" value="1"/>
</dbReference>
<evidence type="ECO:0000256" key="3">
    <source>
        <dbReference type="RuleBase" id="RU003616"/>
    </source>
</evidence>
<dbReference type="STRING" id="334426.A0A0R3PRP8"/>
<dbReference type="GO" id="GO:0009408">
    <property type="term" value="P:response to heat"/>
    <property type="evidence" value="ECO:0007669"/>
    <property type="project" value="TreeGrafter"/>
</dbReference>
<dbReference type="PANTHER" id="PTHR45640:SF32">
    <property type="entry name" value="STRESS-INDUCED PROTEIN 1"/>
    <property type="match status" value="1"/>
</dbReference>
<dbReference type="PIRSF" id="PIRSF036514">
    <property type="entry name" value="Sm_HSP_B1"/>
    <property type="match status" value="1"/>
</dbReference>
<reference evidence="8" key="1">
    <citation type="submission" date="2017-02" db="UniProtKB">
        <authorList>
            <consortium name="WormBaseParasite"/>
        </authorList>
    </citation>
    <scope>IDENTIFICATION</scope>
</reference>
<evidence type="ECO:0000256" key="1">
    <source>
        <dbReference type="PIRNR" id="PIRNR036514"/>
    </source>
</evidence>
<name>A0A0R3PRP8_ANGCS</name>
<reference evidence="6 7" key="2">
    <citation type="submission" date="2018-11" db="EMBL/GenBank/DDBJ databases">
        <authorList>
            <consortium name="Pathogen Informatics"/>
        </authorList>
    </citation>
    <scope>NUCLEOTIDE SEQUENCE [LARGE SCALE GENOMIC DNA]</scope>
    <source>
        <strain evidence="6 7">Costa Rica</strain>
    </source>
</reference>
<protein>
    <submittedName>
        <fullName evidence="8">SHSP domain-containing protein</fullName>
    </submittedName>
</protein>
<evidence type="ECO:0000256" key="4">
    <source>
        <dbReference type="SAM" id="MobiDB-lite"/>
    </source>
</evidence>
<evidence type="ECO:0000313" key="7">
    <source>
        <dbReference type="Proteomes" id="UP000267027"/>
    </source>
</evidence>
<evidence type="ECO:0000256" key="2">
    <source>
        <dbReference type="PROSITE-ProRule" id="PRU00285"/>
    </source>
</evidence>
<dbReference type="Pfam" id="PF00011">
    <property type="entry name" value="HSP20"/>
    <property type="match status" value="1"/>
</dbReference>
<comment type="similarity">
    <text evidence="1 2 3">Belongs to the small heat shock protein (HSP20) family.</text>
</comment>
<dbReference type="OMA" id="VRKWILP"/>
<dbReference type="WBParaSite" id="ACOC_0000820301-mRNA-1">
    <property type="protein sequence ID" value="ACOC_0000820301-mRNA-1"/>
    <property type="gene ID" value="ACOC_0000820301"/>
</dbReference>
<dbReference type="PRINTS" id="PR00299">
    <property type="entry name" value="ACRYSTALLIN"/>
</dbReference>
<dbReference type="GO" id="GO:0051082">
    <property type="term" value="F:unfolded protein binding"/>
    <property type="evidence" value="ECO:0007669"/>
    <property type="project" value="TreeGrafter"/>
</dbReference>